<name>W7DIS6_9LIST</name>
<dbReference type="RefSeq" id="WP_036061952.1">
    <property type="nucleotide sequence ID" value="NZ_AODM01000005.1"/>
</dbReference>
<proteinExistence type="predicted"/>
<organism evidence="1 2">
    <name type="scientific">Listeria fleischmannii FSL S10-1203</name>
    <dbReference type="NCBI Taxonomy" id="1265822"/>
    <lineage>
        <taxon>Bacteria</taxon>
        <taxon>Bacillati</taxon>
        <taxon>Bacillota</taxon>
        <taxon>Bacilli</taxon>
        <taxon>Bacillales</taxon>
        <taxon>Listeriaceae</taxon>
        <taxon>Listeria</taxon>
    </lineage>
</organism>
<gene>
    <name evidence="1" type="ORF">MCOL2_01610</name>
</gene>
<dbReference type="AlphaFoldDB" id="W7DIS6"/>
<dbReference type="Proteomes" id="UP000019241">
    <property type="component" value="Unassembled WGS sequence"/>
</dbReference>
<accession>W7DIS6</accession>
<reference evidence="1 2" key="1">
    <citation type="submission" date="2012-12" db="EMBL/GenBank/DDBJ databases">
        <title>Novel taxa of Listeriaceae from agricultural environments in the United States.</title>
        <authorList>
            <person name="den Bakker H.C."/>
            <person name="Allred A."/>
            <person name="Warchocki S."/>
            <person name="Wright E.M."/>
            <person name="Burrell A."/>
            <person name="Nightingale K.K."/>
            <person name="Kephart D."/>
            <person name="Wiedmann M."/>
        </authorList>
    </citation>
    <scope>NUCLEOTIDE SEQUENCE [LARGE SCALE GENOMIC DNA]</scope>
    <source>
        <strain evidence="1 2">FSL S10-1203</strain>
    </source>
</reference>
<evidence type="ECO:0000313" key="1">
    <source>
        <dbReference type="EMBL" id="EUJ64849.1"/>
    </source>
</evidence>
<sequence length="133" mass="14950">MTVTGFEEFEANLKKLKLNNQKQARSAVKKAAEKYAEVLEQVTPIGDGIPAGHERDKHAPLASSVVNTGIKKDRDASFMTDVGFNKSQGWRAHFPDTGTVDQRAQKFVDRSREQSKEAILSVYKKHMREAMML</sequence>
<dbReference type="Pfam" id="PF04883">
    <property type="entry name" value="HK97-gp10_like"/>
    <property type="match status" value="1"/>
</dbReference>
<comment type="caution">
    <text evidence="1">The sequence shown here is derived from an EMBL/GenBank/DDBJ whole genome shotgun (WGS) entry which is preliminary data.</text>
</comment>
<protein>
    <submittedName>
        <fullName evidence="1">Phage protein</fullName>
    </submittedName>
</protein>
<evidence type="ECO:0000313" key="2">
    <source>
        <dbReference type="Proteomes" id="UP000019241"/>
    </source>
</evidence>
<dbReference type="NCBIfam" id="TIGR01725">
    <property type="entry name" value="phge_HK97_gp10"/>
    <property type="match status" value="1"/>
</dbReference>
<dbReference type="InterPro" id="IPR010064">
    <property type="entry name" value="HK97-gp10_tail"/>
</dbReference>
<dbReference type="EMBL" id="AODM01000005">
    <property type="protein sequence ID" value="EUJ64849.1"/>
    <property type="molecule type" value="Genomic_DNA"/>
</dbReference>
<dbReference type="PATRIC" id="fig|1265822.4.peg.328"/>